<dbReference type="EMBL" id="FWZT01000001">
    <property type="protein sequence ID" value="SME88583.1"/>
    <property type="molecule type" value="Genomic_DNA"/>
</dbReference>
<evidence type="ECO:0000313" key="3">
    <source>
        <dbReference type="Proteomes" id="UP000192907"/>
    </source>
</evidence>
<evidence type="ECO:0000256" key="1">
    <source>
        <dbReference type="SAM" id="MobiDB-lite"/>
    </source>
</evidence>
<dbReference type="Proteomes" id="UP000192907">
    <property type="component" value="Unassembled WGS sequence"/>
</dbReference>
<proteinExistence type="predicted"/>
<organism evidence="2 3">
    <name type="scientific">Pseudobacteriovorax antillogorgiicola</name>
    <dbReference type="NCBI Taxonomy" id="1513793"/>
    <lineage>
        <taxon>Bacteria</taxon>
        <taxon>Pseudomonadati</taxon>
        <taxon>Bdellovibrionota</taxon>
        <taxon>Oligoflexia</taxon>
        <taxon>Oligoflexales</taxon>
        <taxon>Pseudobacteriovoracaceae</taxon>
        <taxon>Pseudobacteriovorax</taxon>
    </lineage>
</organism>
<evidence type="ECO:0000313" key="2">
    <source>
        <dbReference type="EMBL" id="SME88583.1"/>
    </source>
</evidence>
<sequence>MGRGDNRRTLKMRRKISRRKLKARIKKKIEAGSSN</sequence>
<name>A0A1Y6B2S0_9BACT</name>
<accession>A0A1Y6B2S0</accession>
<dbReference type="AlphaFoldDB" id="A0A1Y6B2S0"/>
<reference evidence="3" key="1">
    <citation type="submission" date="2017-04" db="EMBL/GenBank/DDBJ databases">
        <authorList>
            <person name="Varghese N."/>
            <person name="Submissions S."/>
        </authorList>
    </citation>
    <scope>NUCLEOTIDE SEQUENCE [LARGE SCALE GENOMIC DNA]</scope>
    <source>
        <strain evidence="3">RKEM611</strain>
    </source>
</reference>
<keyword evidence="3" id="KW-1185">Reference proteome</keyword>
<feature type="compositionally biased region" description="Basic residues" evidence="1">
    <location>
        <begin position="9"/>
        <end position="27"/>
    </location>
</feature>
<protein>
    <submittedName>
        <fullName evidence="2">Uncharacterized protein</fullName>
    </submittedName>
</protein>
<gene>
    <name evidence="2" type="ORF">SAMN06296036_101165</name>
</gene>
<feature type="region of interest" description="Disordered" evidence="1">
    <location>
        <begin position="1"/>
        <end position="35"/>
    </location>
</feature>